<feature type="compositionally biased region" description="Basic residues" evidence="7">
    <location>
        <begin position="235"/>
        <end position="245"/>
    </location>
</feature>
<feature type="compositionally biased region" description="Polar residues" evidence="7">
    <location>
        <begin position="749"/>
        <end position="759"/>
    </location>
</feature>
<name>A0AAW1F9P1_ZOAVI</name>
<dbReference type="InterPro" id="IPR001752">
    <property type="entry name" value="Kinesin_motor_dom"/>
</dbReference>
<feature type="region of interest" description="Disordered" evidence="7">
    <location>
        <begin position="1190"/>
        <end position="1211"/>
    </location>
</feature>
<feature type="region of interest" description="Disordered" evidence="7">
    <location>
        <begin position="1403"/>
        <end position="1468"/>
    </location>
</feature>
<feature type="compositionally biased region" description="Low complexity" evidence="7">
    <location>
        <begin position="246"/>
        <end position="259"/>
    </location>
</feature>
<dbReference type="EMBL" id="JBCEZU010000089">
    <property type="protein sequence ID" value="KAK9531087.1"/>
    <property type="molecule type" value="Genomic_DNA"/>
</dbReference>
<dbReference type="InterPro" id="IPR036961">
    <property type="entry name" value="Kinesin_motor_dom_sf"/>
</dbReference>
<dbReference type="SUPFAM" id="SSF52540">
    <property type="entry name" value="P-loop containing nucleoside triphosphate hydrolases"/>
    <property type="match status" value="1"/>
</dbReference>
<feature type="region of interest" description="Disordered" evidence="7">
    <location>
        <begin position="1045"/>
        <end position="1084"/>
    </location>
</feature>
<dbReference type="Pfam" id="PF23081">
    <property type="entry name" value="HTH_KIF26A_B_1st"/>
    <property type="match status" value="1"/>
</dbReference>
<keyword evidence="4" id="KW-0206">Cytoskeleton</keyword>
<proteinExistence type="inferred from homology"/>
<dbReference type="GO" id="GO:0005524">
    <property type="term" value="F:ATP binding"/>
    <property type="evidence" value="ECO:0007669"/>
    <property type="project" value="UniProtKB-KW"/>
</dbReference>
<feature type="region of interest" description="Disordered" evidence="7">
    <location>
        <begin position="1320"/>
        <end position="1376"/>
    </location>
</feature>
<feature type="compositionally biased region" description="Basic and acidic residues" evidence="7">
    <location>
        <begin position="1320"/>
        <end position="1343"/>
    </location>
</feature>
<feature type="compositionally biased region" description="Basic and acidic residues" evidence="7">
    <location>
        <begin position="1"/>
        <end position="10"/>
    </location>
</feature>
<reference evidence="9 10" key="1">
    <citation type="journal article" date="2024" name="Genome Biol. Evol.">
        <title>Chromosome-level genome assembly of the viviparous eelpout Zoarces viviparus.</title>
        <authorList>
            <person name="Fuhrmann N."/>
            <person name="Brasseur M.V."/>
            <person name="Bakowski C.E."/>
            <person name="Podsiadlowski L."/>
            <person name="Prost S."/>
            <person name="Krehenwinkel H."/>
            <person name="Mayer C."/>
        </authorList>
    </citation>
    <scope>NUCLEOTIDE SEQUENCE [LARGE SCALE GENOMIC DNA]</scope>
    <source>
        <strain evidence="9">NO-MEL_2022_Ind0_liver</strain>
    </source>
</reference>
<evidence type="ECO:0000256" key="3">
    <source>
        <dbReference type="ARBA" id="ARBA00022840"/>
    </source>
</evidence>
<sequence length="1979" mass="215983">MSSLTRRGERCPASVRGTRWSSQAQHHCEPVGSSASITERDGQPKERPTPEGAGGSRGDPHRNMCRADAVPSYKSLPGAVGDRVRSTMSSGSGTICRGAMSANPGVGRSDRKVACCEKCSATLVALKKQALSLAVHHHFSCKDSGDLSVFLLDNLRVHSRSTTESRDREREQGECGACGVNLNQLKQEAVHLALSRGQPLAKPPFEPSFSAGTLLGLSETKQGDRAPWEAATAVHHPHSRTHSPHSPRSPRTPQRTPQTLRRRGPKLPNPDMGRWVEQQQQLVASKSASSADGVNMYPYHKASDDAALVRGDVGTVQTSSKIPHICRVVTIANTAAMSLLARAAEKLNLTSRKKGQASDPAPAHFSTCFRELIQNNPPPVPSCLLQAATRTRDSPSVAKVKVSLRVSPMRSEGQPPVLRIDQSKRRVTIMEPVSKGQPQATMTLGRDGKNQLKTFNFDAAYPQDSSQAEVCAGVLADVIRCVLSGSDGCVLGLGCADVGSWSSMVGSGESIQKVGLVPCAISWLYSAIERRREKTWTDLTVSVSAIELCCGEEDTMRDLLGEVVPSLGSVQDSPKAHMRLQEDPVYGIQLRNHNRVKAPTAERAASLLDAAIAARRHNDFITYLSHSSIMFFTLHVQPPRTESSTIGKGSRGPTKLTMIDVCSGIRGMSKNKPPYSELGPIVLSLLSGHKTTPIKGSKLTLLLREALGHVNCHTTVIAQVNDSLVHLQETLSTIQLASRIRRTQKRTKQSNSCSPSGRSLTKEKRGPPSSSLRAFHSTDEVDSDIPRFRLRGELDERSSSDQSCDTVIQIDTDGLVHSKGTSRLVQPQFVPIIPSLHPNKADMDDPEFTALLQELLRIPQLQGEKKNEETVQGNIEVLKADIKQPGRDCLKCDTFAELQERLGCIDGSEVTMDALKSSSKGPSVDNVTAKSQLQKDTGKQADTESSEAPQKLSLNQGFGCSQASVGEKQTDGAFPGDSFQREDSGLYDCEECSATSSSEELLNQTLSLNMTCRSELPKNGTLKSADKLSSQNFNVEAQGMAVTSSALLPKGTQESPEAADWFKPNKRTSPVGKSSPISSSSSCSSSHSLAASVILGDVLCNRPTEDVKEMKATITVTVQQPLDLKGQDELVFSMVEEVTISGVLDRGRTGGNIICIRDTAQSQANVIPCYTSSQPIRIISNVSEETVAAGSSNTNKSSVAQSVATEASTDKPQYQFRREKRFLPSFINHMLIDSDVDCEFDGVKEKESPCDTFTEVKSQSDLRVNSVTSPEDRKALQKRSGAFTYETHAKKSDKVCDELFSQSSFDPMVLEDSAFCDETTENKMRGKRPRQSDKSHLRDKEHVYSTNTPKGSEGGEISSRRVGNAPKRIDVSPGCQETATASFKTGSLPRGWQNANHQDSYHCGHMVDNHRDPRGVTSSTPCSPGVTLERRQGRQHSPADHSRRVSSPRKYGTEYKQRASSAPRKGVESLFETSNLRLKHDHMIGRPKSPIEDSSRLFSAKLEQLATRTNSLGRTPRDFPNLDRGSSSNSMSSKGSSKGSTEGAYKGSIEGDCTLARASKSTRKNPWTDRSHHFFLSEKPVTQSARYTHSKLSAVGKLKMASPKVRRLSVPSIKNLSLPHKGLQQSINRSASLSPDCKTVSFERTSSFVSSSPPQSFHSISRTPSQSSTCSSTKSAIQGFVNGRISDLLKERASSPTSGGLDQMTTLPSPYSRVTAPRMPDQLSGHASDTTSVLSGDLPPAMGKTSLNFSNRNSMVSSGYDSMVRDSEATGSTISNRDSVSNRSSSLLSVARSSRSSRRRGNTGTHQRRLSHDAPLSLRRSASGLQSGWVDRGIPEAYEIKVYEIDNVQRMQKRAGAGKQGPACFSAKLKFLEHRQQRISEVRGRYNNLRRELERAKLHLMLEPAKWNQEFDLWQTFEVDSLEHLEALEVVTARLEDRLNLCKAGVMMVTCFDAGTRRRQKKKRRRKGARAESLEGKLR</sequence>
<feature type="compositionally biased region" description="Low complexity" evidence="7">
    <location>
        <begin position="1775"/>
        <end position="1794"/>
    </location>
</feature>
<dbReference type="GO" id="GO:0007018">
    <property type="term" value="P:microtubule-based movement"/>
    <property type="evidence" value="ECO:0007669"/>
    <property type="project" value="InterPro"/>
</dbReference>
<dbReference type="InterPro" id="IPR057090">
    <property type="entry name" value="HTH_KIF26A_B_1st"/>
</dbReference>
<keyword evidence="2" id="KW-0547">Nucleotide-binding</keyword>
<feature type="region of interest" description="Disordered" evidence="7">
    <location>
        <begin position="1692"/>
        <end position="1817"/>
    </location>
</feature>
<keyword evidence="3" id="KW-0067">ATP-binding</keyword>
<feature type="compositionally biased region" description="Polar residues" evidence="7">
    <location>
        <begin position="1745"/>
        <end position="1760"/>
    </location>
</feature>
<comment type="similarity">
    <text evidence="5">Belongs to the TRAFAC class myosin-kinesin ATPase superfamily. Kinesin family.</text>
</comment>
<dbReference type="PANTHER" id="PTHR21608">
    <property type="entry name" value="KINESIN-LIKE PROTEIN CG14535"/>
    <property type="match status" value="1"/>
</dbReference>
<dbReference type="Pfam" id="PF00225">
    <property type="entry name" value="Kinesin"/>
    <property type="match status" value="1"/>
</dbReference>
<feature type="compositionally biased region" description="Basic and acidic residues" evidence="7">
    <location>
        <begin position="38"/>
        <end position="49"/>
    </location>
</feature>
<feature type="compositionally biased region" description="Basic and acidic residues" evidence="7">
    <location>
        <begin position="1428"/>
        <end position="1443"/>
    </location>
</feature>
<feature type="coiled-coil region" evidence="6">
    <location>
        <begin position="1872"/>
        <end position="1899"/>
    </location>
</feature>
<protein>
    <recommendedName>
        <fullName evidence="8">Kinesin motor domain-containing protein</fullName>
    </recommendedName>
</protein>
<evidence type="ECO:0000256" key="2">
    <source>
        <dbReference type="ARBA" id="ARBA00022741"/>
    </source>
</evidence>
<comment type="caution">
    <text evidence="9">The sequence shown here is derived from an EMBL/GenBank/DDBJ whole genome shotgun (WGS) entry which is preliminary data.</text>
</comment>
<dbReference type="InterPro" id="IPR027640">
    <property type="entry name" value="Kinesin-like_fam"/>
</dbReference>
<dbReference type="Proteomes" id="UP001488805">
    <property type="component" value="Unassembled WGS sequence"/>
</dbReference>
<gene>
    <name evidence="9" type="ORF">VZT92_010537</name>
</gene>
<feature type="compositionally biased region" description="Basic residues" evidence="7">
    <location>
        <begin position="1795"/>
        <end position="1809"/>
    </location>
</feature>
<evidence type="ECO:0000256" key="7">
    <source>
        <dbReference type="SAM" id="MobiDB-lite"/>
    </source>
</evidence>
<keyword evidence="10" id="KW-1185">Reference proteome</keyword>
<feature type="compositionally biased region" description="Basic and acidic residues" evidence="7">
    <location>
        <begin position="1969"/>
        <end position="1979"/>
    </location>
</feature>
<evidence type="ECO:0000256" key="4">
    <source>
        <dbReference type="ARBA" id="ARBA00023212"/>
    </source>
</evidence>
<evidence type="ECO:0000313" key="9">
    <source>
        <dbReference type="EMBL" id="KAK9531087.1"/>
    </source>
</evidence>
<evidence type="ECO:0000313" key="10">
    <source>
        <dbReference type="Proteomes" id="UP001488805"/>
    </source>
</evidence>
<feature type="compositionally biased region" description="Polar residues" evidence="7">
    <location>
        <begin position="916"/>
        <end position="935"/>
    </location>
</feature>
<dbReference type="GO" id="GO:0003777">
    <property type="term" value="F:microtubule motor activity"/>
    <property type="evidence" value="ECO:0007669"/>
    <property type="project" value="InterPro"/>
</dbReference>
<feature type="compositionally biased region" description="Low complexity" evidence="7">
    <location>
        <begin position="1525"/>
        <end position="1540"/>
    </location>
</feature>
<dbReference type="InterPro" id="IPR027417">
    <property type="entry name" value="P-loop_NTPase"/>
</dbReference>
<keyword evidence="4" id="KW-0963">Cytoplasm</keyword>
<feature type="compositionally biased region" description="Low complexity" evidence="7">
    <location>
        <begin position="1074"/>
        <end position="1084"/>
    </location>
</feature>
<evidence type="ECO:0000256" key="6">
    <source>
        <dbReference type="SAM" id="Coils"/>
    </source>
</evidence>
<dbReference type="Gene3D" id="3.40.850.10">
    <property type="entry name" value="Kinesin motor domain"/>
    <property type="match status" value="1"/>
</dbReference>
<evidence type="ECO:0000256" key="1">
    <source>
        <dbReference type="ARBA" id="ARBA00004245"/>
    </source>
</evidence>
<dbReference type="GO" id="GO:0008017">
    <property type="term" value="F:microtubule binding"/>
    <property type="evidence" value="ECO:0007669"/>
    <property type="project" value="InterPro"/>
</dbReference>
<comment type="caution">
    <text evidence="5">Lacks conserved residue(s) required for the propagation of feature annotation.</text>
</comment>
<keyword evidence="6" id="KW-0175">Coiled coil</keyword>
<feature type="region of interest" description="Disordered" evidence="7">
    <location>
        <begin position="915"/>
        <end position="953"/>
    </location>
</feature>
<accession>A0AAW1F9P1</accession>
<feature type="region of interest" description="Disordered" evidence="7">
    <location>
        <begin position="1"/>
        <end position="65"/>
    </location>
</feature>
<feature type="region of interest" description="Disordered" evidence="7">
    <location>
        <begin position="1957"/>
        <end position="1979"/>
    </location>
</feature>
<evidence type="ECO:0000259" key="8">
    <source>
        <dbReference type="PROSITE" id="PS50067"/>
    </source>
</evidence>
<feature type="compositionally biased region" description="Basic and acidic residues" evidence="7">
    <location>
        <begin position="1403"/>
        <end position="1414"/>
    </location>
</feature>
<feature type="region of interest" description="Disordered" evidence="7">
    <location>
        <begin position="1507"/>
        <end position="1547"/>
    </location>
</feature>
<dbReference type="SMART" id="SM00129">
    <property type="entry name" value="KISc"/>
    <property type="match status" value="1"/>
</dbReference>
<feature type="compositionally biased region" description="Polar residues" evidence="7">
    <location>
        <begin position="1725"/>
        <end position="1734"/>
    </location>
</feature>
<organism evidence="9 10">
    <name type="scientific">Zoarces viviparus</name>
    <name type="common">Viviparous eelpout</name>
    <name type="synonym">Blennius viviparus</name>
    <dbReference type="NCBI Taxonomy" id="48416"/>
    <lineage>
        <taxon>Eukaryota</taxon>
        <taxon>Metazoa</taxon>
        <taxon>Chordata</taxon>
        <taxon>Craniata</taxon>
        <taxon>Vertebrata</taxon>
        <taxon>Euteleostomi</taxon>
        <taxon>Actinopterygii</taxon>
        <taxon>Neopterygii</taxon>
        <taxon>Teleostei</taxon>
        <taxon>Neoteleostei</taxon>
        <taxon>Acanthomorphata</taxon>
        <taxon>Eupercaria</taxon>
        <taxon>Perciformes</taxon>
        <taxon>Cottioidei</taxon>
        <taxon>Zoarcales</taxon>
        <taxon>Zoarcidae</taxon>
        <taxon>Zoarcinae</taxon>
        <taxon>Zoarces</taxon>
    </lineage>
</organism>
<feature type="region of interest" description="Disordered" evidence="7">
    <location>
        <begin position="740"/>
        <end position="778"/>
    </location>
</feature>
<comment type="subcellular location">
    <subcellularLocation>
        <location evidence="1">Cytoplasm</location>
        <location evidence="1">Cytoskeleton</location>
    </subcellularLocation>
</comment>
<feature type="region of interest" description="Disordered" evidence="7">
    <location>
        <begin position="1648"/>
        <end position="1674"/>
    </location>
</feature>
<evidence type="ECO:0000256" key="5">
    <source>
        <dbReference type="PROSITE-ProRule" id="PRU00283"/>
    </source>
</evidence>
<feature type="domain" description="Kinesin motor" evidence="8">
    <location>
        <begin position="399"/>
        <end position="743"/>
    </location>
</feature>
<dbReference type="PROSITE" id="PS50067">
    <property type="entry name" value="KINESIN_MOTOR_2"/>
    <property type="match status" value="1"/>
</dbReference>
<dbReference type="PANTHER" id="PTHR21608:SF8">
    <property type="entry name" value="KINESIN-LIKE PROTEIN KIF26B"/>
    <property type="match status" value="1"/>
</dbReference>
<feature type="region of interest" description="Disordered" evidence="7">
    <location>
        <begin position="223"/>
        <end position="272"/>
    </location>
</feature>
<feature type="compositionally biased region" description="Polar residues" evidence="7">
    <location>
        <begin position="1694"/>
        <end position="1709"/>
    </location>
</feature>
<feature type="compositionally biased region" description="Basic residues" evidence="7">
    <location>
        <begin position="1957"/>
        <end position="1968"/>
    </location>
</feature>
<dbReference type="GO" id="GO:0005856">
    <property type="term" value="C:cytoskeleton"/>
    <property type="evidence" value="ECO:0007669"/>
    <property type="project" value="UniProtKB-SubCell"/>
</dbReference>